<dbReference type="EMBL" id="AP026830">
    <property type="protein sequence ID" value="BDR92480.1"/>
    <property type="molecule type" value="Genomic_DNA"/>
</dbReference>
<name>A0A830E2C2_9CREN</name>
<keyword evidence="4" id="KW-1185">Reference proteome</keyword>
<evidence type="ECO:0000313" key="2">
    <source>
        <dbReference type="EMBL" id="GGI75824.1"/>
    </source>
</evidence>
<dbReference type="Proteomes" id="UP000657075">
    <property type="component" value="Unassembled WGS sequence"/>
</dbReference>
<dbReference type="AlphaFoldDB" id="A0A830E2C2"/>
<reference evidence="4" key="3">
    <citation type="submission" date="2022-09" db="EMBL/GenBank/DDBJ databases">
        <title>Complete genome sequence of Vulcanisaeta souniana.</title>
        <authorList>
            <person name="Kato S."/>
            <person name="Itoh T."/>
            <person name="Ohkuma M."/>
        </authorList>
    </citation>
    <scope>NUCLEOTIDE SEQUENCE [LARGE SCALE GENOMIC DNA]</scope>
    <source>
        <strain evidence="4">JCM 11219</strain>
    </source>
</reference>
<organism evidence="2 3">
    <name type="scientific">Vulcanisaeta souniana JCM 11219</name>
    <dbReference type="NCBI Taxonomy" id="1293586"/>
    <lineage>
        <taxon>Archaea</taxon>
        <taxon>Thermoproteota</taxon>
        <taxon>Thermoprotei</taxon>
        <taxon>Thermoproteales</taxon>
        <taxon>Thermoproteaceae</taxon>
        <taxon>Vulcanisaeta</taxon>
    </lineage>
</organism>
<accession>A0A830E2C2</accession>
<dbReference type="EMBL" id="BMNM01000003">
    <property type="protein sequence ID" value="GGI75824.1"/>
    <property type="molecule type" value="Genomic_DNA"/>
</dbReference>
<gene>
    <name evidence="2" type="ORF">GCM10007112_10820</name>
    <name evidence="1" type="ORF">Vsou_15730</name>
</gene>
<dbReference type="RefSeq" id="WP_229709775.1">
    <property type="nucleotide sequence ID" value="NZ_AP026830.1"/>
</dbReference>
<protein>
    <submittedName>
        <fullName evidence="2">Uncharacterized protein</fullName>
    </submittedName>
</protein>
<evidence type="ECO:0000313" key="1">
    <source>
        <dbReference type="EMBL" id="BDR92480.1"/>
    </source>
</evidence>
<dbReference type="Proteomes" id="UP001060771">
    <property type="component" value="Chromosome"/>
</dbReference>
<dbReference type="GeneID" id="76207122"/>
<proteinExistence type="predicted"/>
<evidence type="ECO:0000313" key="3">
    <source>
        <dbReference type="Proteomes" id="UP000657075"/>
    </source>
</evidence>
<evidence type="ECO:0000313" key="4">
    <source>
        <dbReference type="Proteomes" id="UP001060771"/>
    </source>
</evidence>
<reference evidence="2" key="1">
    <citation type="journal article" date="2014" name="Int. J. Syst. Evol. Microbiol.">
        <title>Complete genome sequence of Corynebacterium casei LMG S-19264T (=DSM 44701T), isolated from a smear-ripened cheese.</title>
        <authorList>
            <consortium name="US DOE Joint Genome Institute (JGI-PGF)"/>
            <person name="Walter F."/>
            <person name="Albersmeier A."/>
            <person name="Kalinowski J."/>
            <person name="Ruckert C."/>
        </authorList>
    </citation>
    <scope>NUCLEOTIDE SEQUENCE</scope>
    <source>
        <strain evidence="2">JCM 11219</strain>
    </source>
</reference>
<reference evidence="1" key="4">
    <citation type="journal article" date="2023" name="Microbiol. Resour. Announc.">
        <title>Complete Genome Sequence of Vulcanisaeta souniana Strain IC-059, a Hyperthermophilic Archaeon Isolated from Hot Spring Water in Japan.</title>
        <authorList>
            <person name="Kato S."/>
            <person name="Itoh T."/>
            <person name="Wu L."/>
            <person name="Ma J."/>
            <person name="Ohkuma M."/>
        </authorList>
    </citation>
    <scope>NUCLEOTIDE SEQUENCE</scope>
    <source>
        <strain evidence="1">JCM 11219</strain>
    </source>
</reference>
<sequence length="63" mass="6987">MIELSQALTNFLRQRSNARDRLLGLLRNIDGISVNTLPLSASVSWHRGRAVLTSLLETVNKVA</sequence>
<reference evidence="2" key="2">
    <citation type="submission" date="2020-09" db="EMBL/GenBank/DDBJ databases">
        <authorList>
            <person name="Sun Q."/>
            <person name="Ohkuma M."/>
        </authorList>
    </citation>
    <scope>NUCLEOTIDE SEQUENCE</scope>
    <source>
        <strain evidence="2">JCM 11219</strain>
    </source>
</reference>